<dbReference type="AlphaFoldDB" id="A0A3N1P3H8"/>
<evidence type="ECO:0000256" key="1">
    <source>
        <dbReference type="SAM" id="SignalP"/>
    </source>
</evidence>
<dbReference type="Pfam" id="PF16539">
    <property type="entry name" value="FlgT_M"/>
    <property type="match status" value="1"/>
</dbReference>
<feature type="chain" id="PRO_5018291204" evidence="1">
    <location>
        <begin position="18"/>
        <end position="355"/>
    </location>
</feature>
<dbReference type="RefSeq" id="WP_123422294.1">
    <property type="nucleotide sequence ID" value="NZ_RJUL01000009.1"/>
</dbReference>
<feature type="signal peptide" evidence="1">
    <location>
        <begin position="1"/>
        <end position="17"/>
    </location>
</feature>
<keyword evidence="3" id="KW-0966">Cell projection</keyword>
<dbReference type="EMBL" id="RJUL01000009">
    <property type="protein sequence ID" value="ROQ22629.1"/>
    <property type="molecule type" value="Genomic_DNA"/>
</dbReference>
<dbReference type="InterPro" id="IPR032386">
    <property type="entry name" value="FlgT_M"/>
</dbReference>
<keyword evidence="1" id="KW-0732">Signal</keyword>
<proteinExistence type="predicted"/>
<keyword evidence="3" id="KW-0969">Cilium</keyword>
<comment type="caution">
    <text evidence="3">The sequence shown here is derived from an EMBL/GenBank/DDBJ whole genome shotgun (WGS) entry which is preliminary data.</text>
</comment>
<dbReference type="STRING" id="584787.GCA_001247655_02044"/>
<sequence length="355" mass="39115">MKLPILLFALLTLPAEAAWYQVTGYASLSSDDPKAQATDDALAQARFYAGVRPGAEGDDPVRQIQQYREKEQDGQLALTLLVELDDNGQYQCQGTQPVSLHRLSWASPDQAITGLIGDPGQGIAAEMARLLRERHGALMPVQGIGATLDQSQGRNTDDLQQVAEEQGARYLVGGRLLRITDKLQSSPWYLPWQDDHHQLSMAVDTWLIDSFSGKRLFERRYIASGVLPTGTLLDTQEPSFWLSPFGQHLQRQLQQWALDVESALPCQTSQWPVLAVSDEGVLIDTGSQGGIHSDDHFTVLQKRTLTTSQGERRQVLVPSSQKLSVAWQSATQTLLASKETPSTLQAGDFVVKTPD</sequence>
<organism evidence="3 4">
    <name type="scientific">Gallaecimonas pentaromativorans</name>
    <dbReference type="NCBI Taxonomy" id="584787"/>
    <lineage>
        <taxon>Bacteria</taxon>
        <taxon>Pseudomonadati</taxon>
        <taxon>Pseudomonadota</taxon>
        <taxon>Gammaproteobacteria</taxon>
        <taxon>Enterobacterales</taxon>
        <taxon>Gallaecimonadaceae</taxon>
        <taxon>Gallaecimonas</taxon>
    </lineage>
</organism>
<feature type="domain" description="Flagellar assembly protein T middle" evidence="2">
    <location>
        <begin position="96"/>
        <end position="224"/>
    </location>
</feature>
<accession>A0A3N1P3H8</accession>
<dbReference type="InterPro" id="IPR038165">
    <property type="entry name" value="FlgT_C_sf"/>
</dbReference>
<evidence type="ECO:0000259" key="2">
    <source>
        <dbReference type="Pfam" id="PF16539"/>
    </source>
</evidence>
<keyword evidence="3" id="KW-0282">Flagellum</keyword>
<dbReference type="Proteomes" id="UP000268033">
    <property type="component" value="Unassembled WGS sequence"/>
</dbReference>
<protein>
    <submittedName>
        <fullName evidence="3">Flagellar assembly T-like protein</fullName>
    </submittedName>
</protein>
<evidence type="ECO:0000313" key="3">
    <source>
        <dbReference type="EMBL" id="ROQ22629.1"/>
    </source>
</evidence>
<reference evidence="3 4" key="1">
    <citation type="submission" date="2018-11" db="EMBL/GenBank/DDBJ databases">
        <title>Genomic Encyclopedia of Type Strains, Phase IV (KMG-IV): sequencing the most valuable type-strain genomes for metagenomic binning, comparative biology and taxonomic classification.</title>
        <authorList>
            <person name="Goeker M."/>
        </authorList>
    </citation>
    <scope>NUCLEOTIDE SEQUENCE [LARGE SCALE GENOMIC DNA]</scope>
    <source>
        <strain evidence="3 4">DSM 21945</strain>
    </source>
</reference>
<dbReference type="Gene3D" id="3.40.50.10610">
    <property type="entry name" value="ABC-type transport auxiliary lipoprotein component"/>
    <property type="match status" value="1"/>
</dbReference>
<gene>
    <name evidence="3" type="ORF">EDC28_109115</name>
</gene>
<name>A0A3N1P3H8_9GAMM</name>
<evidence type="ECO:0000313" key="4">
    <source>
        <dbReference type="Proteomes" id="UP000268033"/>
    </source>
</evidence>
<keyword evidence="4" id="KW-1185">Reference proteome</keyword>
<dbReference type="Gene3D" id="2.40.10.410">
    <property type="entry name" value="FlgT, C-terminal domain"/>
    <property type="match status" value="1"/>
</dbReference>